<dbReference type="EMBL" id="FNQG01000002">
    <property type="protein sequence ID" value="SDZ73427.1"/>
    <property type="molecule type" value="Genomic_DNA"/>
</dbReference>
<dbReference type="SUPFAM" id="SSF46955">
    <property type="entry name" value="Putative DNA-binding domain"/>
    <property type="match status" value="1"/>
</dbReference>
<dbReference type="CDD" id="cd01109">
    <property type="entry name" value="HTH_YyaN"/>
    <property type="match status" value="1"/>
</dbReference>
<dbReference type="InterPro" id="IPR009061">
    <property type="entry name" value="DNA-bd_dom_put_sf"/>
</dbReference>
<dbReference type="Pfam" id="PF00376">
    <property type="entry name" value="MerR"/>
    <property type="match status" value="1"/>
</dbReference>
<reference evidence="4 5" key="1">
    <citation type="submission" date="2016-10" db="EMBL/GenBank/DDBJ databases">
        <authorList>
            <person name="de Groot N.N."/>
        </authorList>
    </citation>
    <scope>NUCLEOTIDE SEQUENCE [LARGE SCALE GENOMIC DNA]</scope>
    <source>
        <strain evidence="4 5">DSM 2872</strain>
    </source>
</reference>
<proteinExistence type="predicted"/>
<evidence type="ECO:0000313" key="4">
    <source>
        <dbReference type="EMBL" id="SDZ73427.1"/>
    </source>
</evidence>
<keyword evidence="1 4" id="KW-0238">DNA-binding</keyword>
<dbReference type="InterPro" id="IPR047057">
    <property type="entry name" value="MerR_fam"/>
</dbReference>
<dbReference type="GO" id="GO:0003677">
    <property type="term" value="F:DNA binding"/>
    <property type="evidence" value="ECO:0007669"/>
    <property type="project" value="UniProtKB-KW"/>
</dbReference>
<keyword evidence="2" id="KW-0175">Coiled coil</keyword>
<evidence type="ECO:0000256" key="1">
    <source>
        <dbReference type="ARBA" id="ARBA00023125"/>
    </source>
</evidence>
<feature type="domain" description="HTH merR-type" evidence="3">
    <location>
        <begin position="1"/>
        <end position="69"/>
    </location>
</feature>
<protein>
    <submittedName>
        <fullName evidence="4">DNA-binding transcriptional regulator, MerR family</fullName>
    </submittedName>
</protein>
<sequence>MTIKEVSEKYDLSADTIRYYERIGLIPHVPRKENGIRDFDETACGWVEFSKCMRSAGVQVEALIEYVDLFFKEGTEEARKDILVEQRARLQEQYEQLKATMERLDYKIAHYEELMVKKCPHREA</sequence>
<dbReference type="SMART" id="SM00422">
    <property type="entry name" value="HTH_MERR"/>
    <property type="match status" value="1"/>
</dbReference>
<dbReference type="Gene3D" id="1.10.1660.10">
    <property type="match status" value="1"/>
</dbReference>
<evidence type="ECO:0000256" key="2">
    <source>
        <dbReference type="SAM" id="Coils"/>
    </source>
</evidence>
<accession>A0A1H3VF43</accession>
<gene>
    <name evidence="4" type="ORF">SAMN05660648_00159</name>
</gene>
<name>A0A1H3VF43_SELRU</name>
<dbReference type="PANTHER" id="PTHR30204:SF98">
    <property type="entry name" value="HTH-TYPE TRANSCRIPTIONAL REGULATOR ADHR"/>
    <property type="match status" value="1"/>
</dbReference>
<dbReference type="AlphaFoldDB" id="A0A1H3VF43"/>
<dbReference type="Proteomes" id="UP000183469">
    <property type="component" value="Unassembled WGS sequence"/>
</dbReference>
<dbReference type="PANTHER" id="PTHR30204">
    <property type="entry name" value="REDOX-CYCLING DRUG-SENSING TRANSCRIPTIONAL ACTIVATOR SOXR"/>
    <property type="match status" value="1"/>
</dbReference>
<dbReference type="OrthoDB" id="9811174at2"/>
<evidence type="ECO:0000313" key="5">
    <source>
        <dbReference type="Proteomes" id="UP000183469"/>
    </source>
</evidence>
<dbReference type="PROSITE" id="PS50937">
    <property type="entry name" value="HTH_MERR_2"/>
    <property type="match status" value="1"/>
</dbReference>
<evidence type="ECO:0000259" key="3">
    <source>
        <dbReference type="PROSITE" id="PS50937"/>
    </source>
</evidence>
<dbReference type="GO" id="GO:0003700">
    <property type="term" value="F:DNA-binding transcription factor activity"/>
    <property type="evidence" value="ECO:0007669"/>
    <property type="project" value="InterPro"/>
</dbReference>
<dbReference type="RefSeq" id="WP_074670233.1">
    <property type="nucleotide sequence ID" value="NZ_FNQG01000002.1"/>
</dbReference>
<organism evidence="4 5">
    <name type="scientific">Selenomonas ruminantium</name>
    <dbReference type="NCBI Taxonomy" id="971"/>
    <lineage>
        <taxon>Bacteria</taxon>
        <taxon>Bacillati</taxon>
        <taxon>Bacillota</taxon>
        <taxon>Negativicutes</taxon>
        <taxon>Selenomonadales</taxon>
        <taxon>Selenomonadaceae</taxon>
        <taxon>Selenomonas</taxon>
    </lineage>
</organism>
<feature type="coiled-coil region" evidence="2">
    <location>
        <begin position="80"/>
        <end position="114"/>
    </location>
</feature>
<dbReference type="InterPro" id="IPR000551">
    <property type="entry name" value="MerR-type_HTH_dom"/>
</dbReference>